<accession>A0A1B6FMA1</accession>
<feature type="region of interest" description="Disordered" evidence="2">
    <location>
        <begin position="512"/>
        <end position="534"/>
    </location>
</feature>
<sequence length="839" mass="94268">MPSQRSEVERLLEKYESDIASLEEQEKDIQRRIQIMENLIPTVLIWYMWKVSQAEKPVPLSTQTEEDAQRKLLHLETILAELQEADQALKEEENVMRKRIEELEESLKDTKSIDFMLSEPSTSRLKAEREKVMGEVVGEDKEVMPEKRKQVIFKDLLKDEATDWKQTCEDLYTEMSGLRENLQETTEKLKESENYIKKLEDDNKLKDGVIQQKIHDLETETKAIIAEVIEKEEERVLEEEREDVKVLLAVTEAMEDVKAMKKSLQIKAEIEEEEEEEYVEETKPIQLGLPPPHKIGQIEEMGLKKEESPKLLQESIDEKIIPLVLTPEEVIMPGSAEILPKPPIHPPQIFEELEVEAAAISTELPPEQPQEAELKPDAEIQPVEVILQTKVEDAYIEHEVSVSEILPSEPLLDLSASQPEEVQPVIETLPIEPAIQIEVEPIQTEIEAPVAKPEELPEVSAPQPEAAIQMEAEPPTDEMRDYETNIQTAPEQAVAEPEVIPELVIVATDPESMPEAKVKSSEVEDSVTKTETLPDEPTLKSEIITAEIVDVTEPEFSAAELELVSEVLPPTGTEVHATVSEAPHAEILESEISQSTVEPVKVSHEYERSTAEPVKGSTSSPAREAGETVEALAITSEPFDVQTTAEPMPSTSTSPAMQQGPSAMRGQPGADHLATQALQGKCRVKDHLIKSMADELRDLAKSNVWAGSEMLASTSKDPVKTYDFDRTTLLQYLKGKEPKDMGSSLKSNESYSTTNPLNVKVIRKLDKNSLMIEWGPPPSNETIGYQIFIDEEFKYWVHSAKRNIALLHPLDLRNEIEITVCPVGDNGKILHRSSIKYTP</sequence>
<protein>
    <submittedName>
        <fullName evidence="3">Uncharacterized protein</fullName>
    </submittedName>
</protein>
<keyword evidence="1" id="KW-0175">Coiled coil</keyword>
<feature type="coiled-coil region" evidence="1">
    <location>
        <begin position="168"/>
        <end position="281"/>
    </location>
</feature>
<feature type="compositionally biased region" description="Polar residues" evidence="2">
    <location>
        <begin position="643"/>
        <end position="661"/>
    </location>
</feature>
<dbReference type="AlphaFoldDB" id="A0A1B6FMA1"/>
<feature type="region of interest" description="Disordered" evidence="2">
    <location>
        <begin position="603"/>
        <end position="624"/>
    </location>
</feature>
<organism evidence="3">
    <name type="scientific">Cuerna arida</name>
    <dbReference type="NCBI Taxonomy" id="1464854"/>
    <lineage>
        <taxon>Eukaryota</taxon>
        <taxon>Metazoa</taxon>
        <taxon>Ecdysozoa</taxon>
        <taxon>Arthropoda</taxon>
        <taxon>Hexapoda</taxon>
        <taxon>Insecta</taxon>
        <taxon>Pterygota</taxon>
        <taxon>Neoptera</taxon>
        <taxon>Paraneoptera</taxon>
        <taxon>Hemiptera</taxon>
        <taxon>Auchenorrhyncha</taxon>
        <taxon>Membracoidea</taxon>
        <taxon>Cicadellidae</taxon>
        <taxon>Cicadellinae</taxon>
        <taxon>Proconiini</taxon>
        <taxon>Cuerna</taxon>
    </lineage>
</organism>
<feature type="compositionally biased region" description="Basic and acidic residues" evidence="2">
    <location>
        <begin position="514"/>
        <end position="528"/>
    </location>
</feature>
<feature type="region of interest" description="Disordered" evidence="2">
    <location>
        <begin position="643"/>
        <end position="669"/>
    </location>
</feature>
<evidence type="ECO:0000256" key="2">
    <source>
        <dbReference type="SAM" id="MobiDB-lite"/>
    </source>
</evidence>
<evidence type="ECO:0000313" key="3">
    <source>
        <dbReference type="EMBL" id="JAS51310.1"/>
    </source>
</evidence>
<reference evidence="3" key="1">
    <citation type="submission" date="2015-11" db="EMBL/GenBank/DDBJ databases">
        <title>De novo transcriptome assembly of four potential Pierce s Disease insect vectors from Arizona vineyards.</title>
        <authorList>
            <person name="Tassone E.E."/>
        </authorList>
    </citation>
    <scope>NUCLEOTIDE SEQUENCE</scope>
</reference>
<feature type="coiled-coil region" evidence="1">
    <location>
        <begin position="65"/>
        <end position="113"/>
    </location>
</feature>
<evidence type="ECO:0000256" key="1">
    <source>
        <dbReference type="SAM" id="Coils"/>
    </source>
</evidence>
<dbReference type="EMBL" id="GECZ01018459">
    <property type="protein sequence ID" value="JAS51310.1"/>
    <property type="molecule type" value="Transcribed_RNA"/>
</dbReference>
<name>A0A1B6FMA1_9HEMI</name>
<feature type="coiled-coil region" evidence="1">
    <location>
        <begin position="5"/>
        <end position="39"/>
    </location>
</feature>
<proteinExistence type="predicted"/>
<gene>
    <name evidence="3" type="ORF">g.20733</name>
</gene>